<dbReference type="Gene3D" id="3.30.930.10">
    <property type="entry name" value="Bira Bifunctional Protein, Domain 2"/>
    <property type="match status" value="1"/>
</dbReference>
<dbReference type="Gene3D" id="1.10.10.10">
    <property type="entry name" value="Winged helix-like DNA-binding domain superfamily/Winged helix DNA-binding domain"/>
    <property type="match status" value="1"/>
</dbReference>
<comment type="caution">
    <text evidence="7">The sequence shown here is derived from an EMBL/GenBank/DDBJ whole genome shotgun (WGS) entry which is preliminary data.</text>
</comment>
<reference evidence="7 8" key="1">
    <citation type="submission" date="2010-08" db="EMBL/GenBank/DDBJ databases">
        <authorList>
            <person name="Weinstock G."/>
            <person name="Sodergren E."/>
            <person name="Clifton S."/>
            <person name="Fulton L."/>
            <person name="Fulton B."/>
            <person name="Courtney L."/>
            <person name="Fronick C."/>
            <person name="Harrison M."/>
            <person name="Strong C."/>
            <person name="Farmer C."/>
            <person name="Delahaunty K."/>
            <person name="Markovic C."/>
            <person name="Hall O."/>
            <person name="Minx P."/>
            <person name="Tomlinson C."/>
            <person name="Mitreva M."/>
            <person name="Hou S."/>
            <person name="Chen J."/>
            <person name="Wollam A."/>
            <person name="Pepin K.H."/>
            <person name="Johnson M."/>
            <person name="Bhonagiri V."/>
            <person name="Zhang X."/>
            <person name="Suruliraj S."/>
            <person name="Warren W."/>
            <person name="Chinwalla A."/>
            <person name="Mardis E.R."/>
            <person name="Wilson R.K."/>
        </authorList>
    </citation>
    <scope>NUCLEOTIDE SEQUENCE [LARGE SCALE GENOMIC DNA]</scope>
    <source>
        <strain evidence="7 8">F0359</strain>
    </source>
</reference>
<dbReference type="GO" id="GO:0005737">
    <property type="term" value="C:cytoplasm"/>
    <property type="evidence" value="ECO:0007669"/>
    <property type="project" value="TreeGrafter"/>
</dbReference>
<dbReference type="InterPro" id="IPR008988">
    <property type="entry name" value="Transcriptional_repressor_C"/>
</dbReference>
<evidence type="ECO:0000256" key="5">
    <source>
        <dbReference type="HAMAP-Rule" id="MF_00978"/>
    </source>
</evidence>
<dbReference type="CDD" id="cd16442">
    <property type="entry name" value="BPL"/>
    <property type="match status" value="1"/>
</dbReference>
<feature type="DNA-binding region" description="H-T-H motif" evidence="5">
    <location>
        <begin position="19"/>
        <end position="38"/>
    </location>
</feature>
<keyword evidence="5" id="KW-0238">DNA-binding</keyword>
<protein>
    <recommendedName>
        <fullName evidence="5">Bifunctional ligase/repressor BirA</fullName>
    </recommendedName>
    <alternativeName>
        <fullName evidence="5">Biotin--[acetyl-CoA-carboxylase] ligase</fullName>
        <ecNumber evidence="5">6.3.4.15</ecNumber>
    </alternativeName>
    <alternativeName>
        <fullName evidence="5">Biotin--protein ligase</fullName>
    </alternativeName>
    <alternativeName>
        <fullName evidence="5">Biotin-[acetyl-CoA carboxylase] synthetase</fullName>
    </alternativeName>
</protein>
<dbReference type="InterPro" id="IPR013196">
    <property type="entry name" value="HTH_11"/>
</dbReference>
<dbReference type="HAMAP" id="MF_00978">
    <property type="entry name" value="Bifunct_BirA"/>
    <property type="match status" value="1"/>
</dbReference>
<accession>E2ZBT1</accession>
<dbReference type="PANTHER" id="PTHR12835:SF5">
    <property type="entry name" value="BIOTIN--PROTEIN LIGASE"/>
    <property type="match status" value="1"/>
</dbReference>
<dbReference type="Pfam" id="PF03099">
    <property type="entry name" value="BPL_LplA_LipB"/>
    <property type="match status" value="1"/>
</dbReference>
<dbReference type="SUPFAM" id="SSF46785">
    <property type="entry name" value="Winged helix' DNA-binding domain"/>
    <property type="match status" value="1"/>
</dbReference>
<evidence type="ECO:0000313" key="7">
    <source>
        <dbReference type="EMBL" id="EFQ04309.1"/>
    </source>
</evidence>
<feature type="domain" description="BPL/LPL catalytic" evidence="6">
    <location>
        <begin position="67"/>
        <end position="257"/>
    </location>
</feature>
<evidence type="ECO:0000256" key="3">
    <source>
        <dbReference type="ARBA" id="ARBA00022840"/>
    </source>
</evidence>
<proteinExistence type="inferred from homology"/>
<gene>
    <name evidence="5" type="primary">birA</name>
    <name evidence="7" type="ORF">HMPREF9429_00913</name>
</gene>
<dbReference type="NCBIfam" id="TIGR00121">
    <property type="entry name" value="birA_ligase"/>
    <property type="match status" value="1"/>
</dbReference>
<evidence type="ECO:0000256" key="4">
    <source>
        <dbReference type="ARBA" id="ARBA00023267"/>
    </source>
</evidence>
<dbReference type="InterPro" id="IPR030855">
    <property type="entry name" value="Bifunct_BirA"/>
</dbReference>
<dbReference type="InterPro" id="IPR036390">
    <property type="entry name" value="WH_DNA-bd_sf"/>
</dbReference>
<feature type="binding site" evidence="5">
    <location>
        <position position="185"/>
    </location>
    <ligand>
        <name>biotin</name>
        <dbReference type="ChEBI" id="CHEBI:57586"/>
    </ligand>
</feature>
<dbReference type="Proteomes" id="UP000003195">
    <property type="component" value="Unassembled WGS sequence"/>
</dbReference>
<dbReference type="OrthoDB" id="9807064at2"/>
<dbReference type="Gene3D" id="2.30.30.100">
    <property type="match status" value="1"/>
</dbReference>
<dbReference type="GO" id="GO:0003677">
    <property type="term" value="F:DNA binding"/>
    <property type="evidence" value="ECO:0007669"/>
    <property type="project" value="UniProtKB-UniRule"/>
</dbReference>
<dbReference type="InterPro" id="IPR036388">
    <property type="entry name" value="WH-like_DNA-bd_sf"/>
</dbReference>
<comment type="catalytic activity">
    <reaction evidence="5">
        <text>biotin + L-lysyl-[protein] + ATP = N(6)-biotinyl-L-lysyl-[protein] + AMP + diphosphate + H(+)</text>
        <dbReference type="Rhea" id="RHEA:11756"/>
        <dbReference type="Rhea" id="RHEA-COMP:9752"/>
        <dbReference type="Rhea" id="RHEA-COMP:10505"/>
        <dbReference type="ChEBI" id="CHEBI:15378"/>
        <dbReference type="ChEBI" id="CHEBI:29969"/>
        <dbReference type="ChEBI" id="CHEBI:30616"/>
        <dbReference type="ChEBI" id="CHEBI:33019"/>
        <dbReference type="ChEBI" id="CHEBI:57586"/>
        <dbReference type="ChEBI" id="CHEBI:83144"/>
        <dbReference type="ChEBI" id="CHEBI:456215"/>
        <dbReference type="EC" id="6.3.4.15"/>
    </reaction>
</comment>
<dbReference type="PANTHER" id="PTHR12835">
    <property type="entry name" value="BIOTIN PROTEIN LIGASE"/>
    <property type="match status" value="1"/>
</dbReference>
<feature type="binding site" evidence="5">
    <location>
        <begin position="90"/>
        <end position="92"/>
    </location>
    <ligand>
        <name>biotin</name>
        <dbReference type="ChEBI" id="CHEBI:57586"/>
    </ligand>
</feature>
<comment type="similarity">
    <text evidence="5">Belongs to the biotin--protein ligase family.</text>
</comment>
<dbReference type="InterPro" id="IPR004408">
    <property type="entry name" value="Biotin_CoA_COase_ligase"/>
</dbReference>
<evidence type="ECO:0000256" key="1">
    <source>
        <dbReference type="ARBA" id="ARBA00022598"/>
    </source>
</evidence>
<dbReference type="InterPro" id="IPR011991">
    <property type="entry name" value="ArsR-like_HTH"/>
</dbReference>
<dbReference type="InterPro" id="IPR004143">
    <property type="entry name" value="BPL_LPL_catalytic"/>
</dbReference>
<dbReference type="GO" id="GO:0009249">
    <property type="term" value="P:protein lipoylation"/>
    <property type="evidence" value="ECO:0007669"/>
    <property type="project" value="UniProtKB-ARBA"/>
</dbReference>
<dbReference type="RefSeq" id="WP_006941941.1">
    <property type="nucleotide sequence ID" value="NZ_GL538208.1"/>
</dbReference>
<sequence>MRQSILSYLLAHRGEFISGQRLSEELGITRTAVWKHICMLREKGYTIDSYTKKGYCLTGVPDLLDPEAVSKKVHTAYIGKNVVYEERTASTNTVAKDLAHKGAVEGTVVISEEQTGGKGRLDRSFFSPYAKGIWFSVILRPDFPPVEVSKMTLLTAVALTRVFRSFGLEKCVIKWPNDILVDGKKLVGILTELSATMEKVNYVVTGMGINTSFTRDELPADLQDKATSFLIEGVTVGRNELWQAVMEELERYYEMAKHEGFSCILDEWRSLSVTLNQDVEIVKTQGVTYGKAVDIDDDGNLIVVGPDGPVRIVAGDVRIRPKK</sequence>
<dbReference type="EC" id="6.3.4.15" evidence="5"/>
<dbReference type="SUPFAM" id="SSF50037">
    <property type="entry name" value="C-terminal domain of transcriptional repressors"/>
    <property type="match status" value="1"/>
</dbReference>
<dbReference type="InterPro" id="IPR003142">
    <property type="entry name" value="BPL_C"/>
</dbReference>
<keyword evidence="1 5" id="KW-0436">Ligase</keyword>
<feature type="binding site" evidence="5">
    <location>
        <position position="114"/>
    </location>
    <ligand>
        <name>biotin</name>
        <dbReference type="ChEBI" id="CHEBI:57586"/>
    </ligand>
</feature>
<keyword evidence="5" id="KW-0804">Transcription</keyword>
<dbReference type="SUPFAM" id="SSF55681">
    <property type="entry name" value="Class II aaRS and biotin synthetases"/>
    <property type="match status" value="1"/>
</dbReference>
<keyword evidence="8" id="KW-1185">Reference proteome</keyword>
<dbReference type="EMBL" id="AECS01000036">
    <property type="protein sequence ID" value="EFQ04309.1"/>
    <property type="molecule type" value="Genomic_DNA"/>
</dbReference>
<evidence type="ECO:0000256" key="2">
    <source>
        <dbReference type="ARBA" id="ARBA00022741"/>
    </source>
</evidence>
<dbReference type="InterPro" id="IPR045864">
    <property type="entry name" value="aa-tRNA-synth_II/BPL/LPL"/>
</dbReference>
<dbReference type="GO" id="GO:0006355">
    <property type="term" value="P:regulation of DNA-templated transcription"/>
    <property type="evidence" value="ECO:0007669"/>
    <property type="project" value="UniProtKB-UniRule"/>
</dbReference>
<comment type="caution">
    <text evidence="5">Lacks conserved residue(s) required for the propagation of feature annotation.</text>
</comment>
<evidence type="ECO:0000259" key="6">
    <source>
        <dbReference type="PROSITE" id="PS51733"/>
    </source>
</evidence>
<dbReference type="GO" id="GO:0005524">
    <property type="term" value="F:ATP binding"/>
    <property type="evidence" value="ECO:0007669"/>
    <property type="project" value="UniProtKB-UniRule"/>
</dbReference>
<dbReference type="GO" id="GO:0004077">
    <property type="term" value="F:biotin--[biotin carboxyl-carrier protein] ligase activity"/>
    <property type="evidence" value="ECO:0007669"/>
    <property type="project" value="UniProtKB-UniRule"/>
</dbReference>
<dbReference type="AlphaFoldDB" id="E2ZBT1"/>
<dbReference type="Pfam" id="PF02237">
    <property type="entry name" value="BPL_C"/>
    <property type="match status" value="1"/>
</dbReference>
<keyword evidence="3 5" id="KW-0067">ATP-binding</keyword>
<dbReference type="HOGENOM" id="CLU_051096_0_0_9"/>
<dbReference type="GO" id="GO:0016740">
    <property type="term" value="F:transferase activity"/>
    <property type="evidence" value="ECO:0007669"/>
    <property type="project" value="UniProtKB-ARBA"/>
</dbReference>
<dbReference type="Pfam" id="PF08279">
    <property type="entry name" value="HTH_11"/>
    <property type="match status" value="1"/>
</dbReference>
<dbReference type="eggNOG" id="COG0340">
    <property type="taxonomic scope" value="Bacteria"/>
</dbReference>
<dbReference type="CDD" id="cd00090">
    <property type="entry name" value="HTH_ARSR"/>
    <property type="match status" value="1"/>
</dbReference>
<comment type="function">
    <text evidence="5">Acts both as a biotin--[acetyl-CoA-carboxylase] ligase and a repressor.</text>
</comment>
<name>E2ZBT1_9FIRM</name>
<keyword evidence="5" id="KW-0678">Repressor</keyword>
<dbReference type="PROSITE" id="PS51733">
    <property type="entry name" value="BPL_LPL_CATALYTIC"/>
    <property type="match status" value="1"/>
</dbReference>
<dbReference type="eggNOG" id="COG1654">
    <property type="taxonomic scope" value="Bacteria"/>
</dbReference>
<evidence type="ECO:0000313" key="8">
    <source>
        <dbReference type="Proteomes" id="UP000003195"/>
    </source>
</evidence>
<keyword evidence="4 5" id="KW-0092">Biotin</keyword>
<keyword evidence="5" id="KW-0805">Transcription regulation</keyword>
<keyword evidence="2 5" id="KW-0547">Nucleotide-binding</keyword>
<dbReference type="STRING" id="706434.HMPREF9429_00913"/>
<organism evidence="7 8">
    <name type="scientific">Megasphaera micronuciformis F0359</name>
    <dbReference type="NCBI Taxonomy" id="706434"/>
    <lineage>
        <taxon>Bacteria</taxon>
        <taxon>Bacillati</taxon>
        <taxon>Bacillota</taxon>
        <taxon>Negativicutes</taxon>
        <taxon>Veillonellales</taxon>
        <taxon>Veillonellaceae</taxon>
        <taxon>Megasphaera</taxon>
    </lineage>
</organism>